<dbReference type="Proteomes" id="UP000813463">
    <property type="component" value="Chromosome 5"/>
</dbReference>
<name>A0A9R0JKS6_SPIOL</name>
<proteinExistence type="predicted"/>
<evidence type="ECO:0000256" key="1">
    <source>
        <dbReference type="SAM" id="MobiDB-lite"/>
    </source>
</evidence>
<protein>
    <submittedName>
        <fullName evidence="3">Uncharacterized protein</fullName>
    </submittedName>
</protein>
<reference evidence="3" key="2">
    <citation type="submission" date="2025-08" db="UniProtKB">
        <authorList>
            <consortium name="RefSeq"/>
        </authorList>
    </citation>
    <scope>IDENTIFICATION</scope>
    <source>
        <tissue evidence="3">Leaf</tissue>
    </source>
</reference>
<feature type="region of interest" description="Disordered" evidence="1">
    <location>
        <begin position="52"/>
        <end position="83"/>
    </location>
</feature>
<reference evidence="2" key="1">
    <citation type="journal article" date="2021" name="Nat. Commun.">
        <title>Genomic analyses provide insights into spinach domestication and the genetic basis of agronomic traits.</title>
        <authorList>
            <person name="Cai X."/>
            <person name="Sun X."/>
            <person name="Xu C."/>
            <person name="Sun H."/>
            <person name="Wang X."/>
            <person name="Ge C."/>
            <person name="Zhang Z."/>
            <person name="Wang Q."/>
            <person name="Fei Z."/>
            <person name="Jiao C."/>
            <person name="Wang Q."/>
        </authorList>
    </citation>
    <scope>NUCLEOTIDE SEQUENCE [LARGE SCALE GENOMIC DNA]</scope>
    <source>
        <strain evidence="2">cv. Varoflay</strain>
    </source>
</reference>
<dbReference type="KEGG" id="soe:110777646"/>
<evidence type="ECO:0000313" key="2">
    <source>
        <dbReference type="Proteomes" id="UP000813463"/>
    </source>
</evidence>
<dbReference type="RefSeq" id="XP_021837930.2">
    <property type="nucleotide sequence ID" value="XM_021982238.2"/>
</dbReference>
<evidence type="ECO:0000313" key="3">
    <source>
        <dbReference type="RefSeq" id="XP_021837930.2"/>
    </source>
</evidence>
<gene>
    <name evidence="3" type="primary">LOC110777646</name>
</gene>
<dbReference type="AlphaFoldDB" id="A0A9R0JKS6"/>
<organism evidence="2 3">
    <name type="scientific">Spinacia oleracea</name>
    <name type="common">Spinach</name>
    <dbReference type="NCBI Taxonomy" id="3562"/>
    <lineage>
        <taxon>Eukaryota</taxon>
        <taxon>Viridiplantae</taxon>
        <taxon>Streptophyta</taxon>
        <taxon>Embryophyta</taxon>
        <taxon>Tracheophyta</taxon>
        <taxon>Spermatophyta</taxon>
        <taxon>Magnoliopsida</taxon>
        <taxon>eudicotyledons</taxon>
        <taxon>Gunneridae</taxon>
        <taxon>Pentapetalae</taxon>
        <taxon>Caryophyllales</taxon>
        <taxon>Chenopodiaceae</taxon>
        <taxon>Chenopodioideae</taxon>
        <taxon>Anserineae</taxon>
        <taxon>Spinacia</taxon>
    </lineage>
</organism>
<dbReference type="GeneID" id="110777646"/>
<keyword evidence="2" id="KW-1185">Reference proteome</keyword>
<feature type="compositionally biased region" description="Basic residues" evidence="1">
    <location>
        <begin position="63"/>
        <end position="74"/>
    </location>
</feature>
<accession>A0A9R0JKS6</accession>
<sequence length="132" mass="15157">MNTIRGDESVVIRGKHRDEEGRVVVEKVEVHTHDKDTLKHLEKKLVDTGLHRLERHSADNRASVKKPPPKKGHGGKYTWEGPDLEVENEFEADLVLDKGDPNYVDQEEELDHEVKERIKGQLEVAKLPQARE</sequence>